<evidence type="ECO:0000256" key="8">
    <source>
        <dbReference type="PROSITE-ProRule" id="PRU00278"/>
    </source>
</evidence>
<dbReference type="InterPro" id="IPR023059">
    <property type="entry name" value="Foldase_PrsA"/>
</dbReference>
<dbReference type="GO" id="GO:0003755">
    <property type="term" value="F:peptidyl-prolyl cis-trans isomerase activity"/>
    <property type="evidence" value="ECO:0007669"/>
    <property type="project" value="UniProtKB-UniRule"/>
</dbReference>
<dbReference type="EMBL" id="LSDG01000023">
    <property type="protein sequence ID" value="KXB67043.1"/>
    <property type="molecule type" value="Genomic_DNA"/>
</dbReference>
<dbReference type="InterPro" id="IPR000297">
    <property type="entry name" value="PPIase_PpiC"/>
</dbReference>
<dbReference type="InterPro" id="IPR027304">
    <property type="entry name" value="Trigger_fact/SurA_dom_sf"/>
</dbReference>
<dbReference type="InterPro" id="IPR023058">
    <property type="entry name" value="PPIase_PpiC_CS"/>
</dbReference>
<dbReference type="GO" id="GO:0005886">
    <property type="term" value="C:plasma membrane"/>
    <property type="evidence" value="ECO:0007669"/>
    <property type="project" value="UniProtKB-SubCell"/>
</dbReference>
<reference evidence="12" key="1">
    <citation type="submission" date="2016-01" db="EMBL/GenBank/DDBJ databases">
        <authorList>
            <person name="Mitreva M."/>
            <person name="Pepin K.H."/>
            <person name="Mihindukulasuriya K.A."/>
            <person name="Fulton R."/>
            <person name="Fronick C."/>
            <person name="O'Laughlin M."/>
            <person name="Miner T."/>
            <person name="Herter B."/>
            <person name="Rosa B.A."/>
            <person name="Cordes M."/>
            <person name="Tomlinson C."/>
            <person name="Wollam A."/>
            <person name="Palsikar V.B."/>
            <person name="Mardis E.R."/>
            <person name="Wilson R.K."/>
        </authorList>
    </citation>
    <scope>NUCLEOTIDE SEQUENCE [LARGE SCALE GENOMIC DNA]</scope>
    <source>
        <strain evidence="12">DNF00729</strain>
    </source>
</reference>
<dbReference type="PROSITE" id="PS51257">
    <property type="entry name" value="PROKAR_LIPOPROTEIN"/>
    <property type="match status" value="1"/>
</dbReference>
<organism evidence="11 12">
    <name type="scientific">Aedoeadaptatus coxii</name>
    <dbReference type="NCBI Taxonomy" id="755172"/>
    <lineage>
        <taxon>Bacteria</taxon>
        <taxon>Bacillati</taxon>
        <taxon>Bacillota</taxon>
        <taxon>Tissierellia</taxon>
        <taxon>Tissierellales</taxon>
        <taxon>Peptoniphilaceae</taxon>
        <taxon>Aedoeadaptatus</taxon>
    </lineage>
</organism>
<keyword evidence="3 7" id="KW-1003">Cell membrane</keyword>
<dbReference type="Pfam" id="PF13624">
    <property type="entry name" value="SurA_N_3"/>
    <property type="match status" value="1"/>
</dbReference>
<sequence length="353" mass="39594">MTFSKTIKKIGIVTLAASVLLTGCGNKANVAATVNGEDIPLERYEREYKVQAQQAVAQYGADFLKQEAQDGSKKTMGELMRENTLENLISLEVIKQDAKKNKITVSDEEVNKELDNMKKMYGGEEQFKKVLEANKMGMDELKEYISTNLLMRKYQEKMLKDLEPKEDEMKAYYEKHKDEFKTVEASHILVETEKEAKAIKKELDGGADFAKLAKEKSKDTQSAKNGGSLGSFGSGQMVKEFDEKVFSMKPGEISDPVKTQFGYHIIKLDKINDSFEASKDAVKEAMIKERFKEHNDKLRKKAKVKRYVDTAKDIPVTVEQAEAQKGADSGKNKGNNGKAKAEAKAENSKNNSK</sequence>
<dbReference type="PANTHER" id="PTHR47245">
    <property type="entry name" value="PEPTIDYLPROLYL ISOMERASE"/>
    <property type="match status" value="1"/>
</dbReference>
<name>A0A134AH39_9FIRM</name>
<dbReference type="Gene3D" id="1.10.4030.10">
    <property type="entry name" value="Porin chaperone SurA, peptide-binding domain"/>
    <property type="match status" value="1"/>
</dbReference>
<comment type="caution">
    <text evidence="11">The sequence shown here is derived from an EMBL/GenBank/DDBJ whole genome shotgun (WGS) entry which is preliminary data.</text>
</comment>
<evidence type="ECO:0000259" key="10">
    <source>
        <dbReference type="PROSITE" id="PS50198"/>
    </source>
</evidence>
<dbReference type="SUPFAM" id="SSF109998">
    <property type="entry name" value="Triger factor/SurA peptide-binding domain-like"/>
    <property type="match status" value="1"/>
</dbReference>
<dbReference type="PATRIC" id="fig|755172.3.peg.738"/>
<comment type="catalytic activity">
    <reaction evidence="7">
        <text>[protein]-peptidylproline (omega=180) = [protein]-peptidylproline (omega=0)</text>
        <dbReference type="Rhea" id="RHEA:16237"/>
        <dbReference type="Rhea" id="RHEA-COMP:10747"/>
        <dbReference type="Rhea" id="RHEA-COMP:10748"/>
        <dbReference type="ChEBI" id="CHEBI:83833"/>
        <dbReference type="ChEBI" id="CHEBI:83834"/>
        <dbReference type="EC" id="5.2.1.8"/>
    </reaction>
</comment>
<evidence type="ECO:0000256" key="2">
    <source>
        <dbReference type="ARBA" id="ARBA00006071"/>
    </source>
</evidence>
<dbReference type="PROSITE" id="PS01096">
    <property type="entry name" value="PPIC_PPIASE_1"/>
    <property type="match status" value="1"/>
</dbReference>
<feature type="region of interest" description="Disordered" evidence="9">
    <location>
        <begin position="315"/>
        <end position="353"/>
    </location>
</feature>
<evidence type="ECO:0000256" key="9">
    <source>
        <dbReference type="SAM" id="MobiDB-lite"/>
    </source>
</evidence>
<evidence type="ECO:0000256" key="5">
    <source>
        <dbReference type="ARBA" id="ARBA00023139"/>
    </source>
</evidence>
<feature type="compositionally biased region" description="Low complexity" evidence="9">
    <location>
        <begin position="326"/>
        <end position="338"/>
    </location>
</feature>
<dbReference type="AlphaFoldDB" id="A0A134AH39"/>
<protein>
    <recommendedName>
        <fullName evidence="7">Foldase protein PrsA</fullName>
        <ecNumber evidence="7">5.2.1.8</ecNumber>
    </recommendedName>
</protein>
<dbReference type="EC" id="5.2.1.8" evidence="7"/>
<dbReference type="RefSeq" id="WP_068367420.1">
    <property type="nucleotide sequence ID" value="NZ_CAIJCT010000010.1"/>
</dbReference>
<evidence type="ECO:0000256" key="1">
    <source>
        <dbReference type="ARBA" id="ARBA00004193"/>
    </source>
</evidence>
<evidence type="ECO:0000256" key="7">
    <source>
        <dbReference type="HAMAP-Rule" id="MF_01145"/>
    </source>
</evidence>
<comment type="similarity">
    <text evidence="2 7">Belongs to the PrsA family.</text>
</comment>
<keyword evidence="12" id="KW-1185">Reference proteome</keyword>
<keyword evidence="6 7" id="KW-0449">Lipoprotein</keyword>
<evidence type="ECO:0000256" key="3">
    <source>
        <dbReference type="ARBA" id="ARBA00022475"/>
    </source>
</evidence>
<evidence type="ECO:0000313" key="12">
    <source>
        <dbReference type="Proteomes" id="UP000070442"/>
    </source>
</evidence>
<dbReference type="InterPro" id="IPR046357">
    <property type="entry name" value="PPIase_dom_sf"/>
</dbReference>
<dbReference type="Proteomes" id="UP000070442">
    <property type="component" value="Unassembled WGS sequence"/>
</dbReference>
<dbReference type="STRING" id="755172.HMPREF1863_00769"/>
<dbReference type="PANTHER" id="PTHR47245:SF2">
    <property type="entry name" value="PEPTIDYL-PROLYL CIS-TRANS ISOMERASE HP_0175-RELATED"/>
    <property type="match status" value="1"/>
</dbReference>
<gene>
    <name evidence="7" type="primary">prsA</name>
    <name evidence="11" type="ORF">HMPREF1863_00769</name>
</gene>
<comment type="subcellular location">
    <subcellularLocation>
        <location evidence="1 7">Cell membrane</location>
        <topology evidence="1 7">Lipid-anchor</topology>
    </subcellularLocation>
</comment>
<dbReference type="InterPro" id="IPR050245">
    <property type="entry name" value="PrsA_foldase"/>
</dbReference>
<evidence type="ECO:0000313" key="11">
    <source>
        <dbReference type="EMBL" id="KXB67043.1"/>
    </source>
</evidence>
<accession>A0A134AH39</accession>
<keyword evidence="4 7" id="KW-0472">Membrane</keyword>
<dbReference type="PROSITE" id="PS50198">
    <property type="entry name" value="PPIC_PPIASE_2"/>
    <property type="match status" value="1"/>
</dbReference>
<dbReference type="Pfam" id="PF00639">
    <property type="entry name" value="Rotamase"/>
    <property type="match status" value="1"/>
</dbReference>
<keyword evidence="7 8" id="KW-0413">Isomerase</keyword>
<dbReference type="Gene3D" id="3.10.50.40">
    <property type="match status" value="1"/>
</dbReference>
<dbReference type="OrthoDB" id="14196at2"/>
<evidence type="ECO:0000256" key="6">
    <source>
        <dbReference type="ARBA" id="ARBA00023288"/>
    </source>
</evidence>
<proteinExistence type="inferred from homology"/>
<keyword evidence="5 7" id="KW-0564">Palmitate</keyword>
<evidence type="ECO:0000256" key="4">
    <source>
        <dbReference type="ARBA" id="ARBA00023136"/>
    </source>
</evidence>
<comment type="function">
    <text evidence="7">Plays a major role in protein secretion by helping the post-translocational extracellular folding of several secreted proteins.</text>
</comment>
<keyword evidence="7 8" id="KW-0697">Rotamase</keyword>
<feature type="domain" description="PpiC" evidence="10">
    <location>
        <begin position="180"/>
        <end position="270"/>
    </location>
</feature>
<dbReference type="HAMAP" id="MF_01145">
    <property type="entry name" value="Foldase_PrsA"/>
    <property type="match status" value="1"/>
</dbReference>
<dbReference type="SUPFAM" id="SSF54534">
    <property type="entry name" value="FKBP-like"/>
    <property type="match status" value="1"/>
</dbReference>
<keyword evidence="7" id="KW-0732">Signal</keyword>
<dbReference type="GO" id="GO:0006457">
    <property type="term" value="P:protein folding"/>
    <property type="evidence" value="ECO:0007669"/>
    <property type="project" value="UniProtKB-UniRule"/>
</dbReference>